<reference evidence="4" key="1">
    <citation type="journal article" date="2019" name="Int. J. Syst. Evol. Microbiol.">
        <title>The Global Catalogue of Microorganisms (GCM) 10K type strain sequencing project: providing services to taxonomists for standard genome sequencing and annotation.</title>
        <authorList>
            <consortium name="The Broad Institute Genomics Platform"/>
            <consortium name="The Broad Institute Genome Sequencing Center for Infectious Disease"/>
            <person name="Wu L."/>
            <person name="Ma J."/>
        </authorList>
    </citation>
    <scope>NUCLEOTIDE SEQUENCE [LARGE SCALE GENOMIC DNA]</scope>
    <source>
        <strain evidence="4">JCM 3380</strain>
    </source>
</reference>
<keyword evidence="4" id="KW-1185">Reference proteome</keyword>
<feature type="region of interest" description="Disordered" evidence="1">
    <location>
        <begin position="27"/>
        <end position="59"/>
    </location>
</feature>
<feature type="compositionally biased region" description="Low complexity" evidence="1">
    <location>
        <begin position="32"/>
        <end position="51"/>
    </location>
</feature>
<comment type="caution">
    <text evidence="3">The sequence shown here is derived from an EMBL/GenBank/DDBJ whole genome shotgun (WGS) entry which is preliminary data.</text>
</comment>
<dbReference type="RefSeq" id="WP_343939570.1">
    <property type="nucleotide sequence ID" value="NZ_BAAABU010000031.1"/>
</dbReference>
<sequence>MRRKALVVVAACLLVAVVAVLRGHTPPPTAAQPPGATGSPTATAPPTTARPGPVPYTRTPAGGLAERVAVVGEWLTVPSTPDASTVDTGGHDVERCGAHFYWPSEGKLARWAPGSPRVEVLDLPDPGAFVAHRCVYGILNVVTDQGAPRLWFLGAP</sequence>
<proteinExistence type="predicted"/>
<dbReference type="Proteomes" id="UP001500416">
    <property type="component" value="Unassembled WGS sequence"/>
</dbReference>
<evidence type="ECO:0000313" key="4">
    <source>
        <dbReference type="Proteomes" id="UP001500416"/>
    </source>
</evidence>
<gene>
    <name evidence="3" type="ORF">GCM10010492_72250</name>
</gene>
<evidence type="ECO:0000256" key="2">
    <source>
        <dbReference type="SAM" id="SignalP"/>
    </source>
</evidence>
<name>A0ABP3EHQ9_9PSEU</name>
<dbReference type="EMBL" id="BAAABU010000031">
    <property type="protein sequence ID" value="GAA0260815.1"/>
    <property type="molecule type" value="Genomic_DNA"/>
</dbReference>
<evidence type="ECO:0000256" key="1">
    <source>
        <dbReference type="SAM" id="MobiDB-lite"/>
    </source>
</evidence>
<keyword evidence="2" id="KW-0732">Signal</keyword>
<evidence type="ECO:0000313" key="3">
    <source>
        <dbReference type="EMBL" id="GAA0260815.1"/>
    </source>
</evidence>
<protein>
    <submittedName>
        <fullName evidence="3">Uncharacterized protein</fullName>
    </submittedName>
</protein>
<feature type="chain" id="PRO_5046573384" evidence="2">
    <location>
        <begin position="31"/>
        <end position="156"/>
    </location>
</feature>
<feature type="signal peptide" evidence="2">
    <location>
        <begin position="1"/>
        <end position="30"/>
    </location>
</feature>
<accession>A0ABP3EHQ9</accession>
<organism evidence="3 4">
    <name type="scientific">Saccharothrix mutabilis subsp. mutabilis</name>
    <dbReference type="NCBI Taxonomy" id="66855"/>
    <lineage>
        <taxon>Bacteria</taxon>
        <taxon>Bacillati</taxon>
        <taxon>Actinomycetota</taxon>
        <taxon>Actinomycetes</taxon>
        <taxon>Pseudonocardiales</taxon>
        <taxon>Pseudonocardiaceae</taxon>
        <taxon>Saccharothrix</taxon>
    </lineage>
</organism>